<keyword evidence="5" id="KW-1185">Reference proteome</keyword>
<evidence type="ECO:0000256" key="1">
    <source>
        <dbReference type="ARBA" id="ARBA00023186"/>
    </source>
</evidence>
<proteinExistence type="predicted"/>
<keyword evidence="2" id="KW-0175">Coiled coil</keyword>
<evidence type="ECO:0000256" key="2">
    <source>
        <dbReference type="SAM" id="Coils"/>
    </source>
</evidence>
<dbReference type="Proteomes" id="UP000190162">
    <property type="component" value="Unassembled WGS sequence"/>
</dbReference>
<dbReference type="EMBL" id="FUXU01000035">
    <property type="protein sequence ID" value="SKA57332.1"/>
    <property type="molecule type" value="Genomic_DNA"/>
</dbReference>
<feature type="domain" description="J" evidence="3">
    <location>
        <begin position="3"/>
        <end position="89"/>
    </location>
</feature>
<name>A0A1T4UXC5_9GAMM</name>
<dbReference type="SMART" id="SM00271">
    <property type="entry name" value="DnaJ"/>
    <property type="match status" value="1"/>
</dbReference>
<gene>
    <name evidence="4" type="ORF">SAMN02745132_02734</name>
</gene>
<evidence type="ECO:0000259" key="3">
    <source>
        <dbReference type="PROSITE" id="PS50076"/>
    </source>
</evidence>
<dbReference type="InterPro" id="IPR001623">
    <property type="entry name" value="DnaJ_domain"/>
</dbReference>
<accession>A0A1T4UXC5</accession>
<keyword evidence="1" id="KW-0143">Chaperone</keyword>
<dbReference type="Gene3D" id="1.10.287.110">
    <property type="entry name" value="DnaJ domain"/>
    <property type="match status" value="1"/>
</dbReference>
<dbReference type="RefSeq" id="WP_078753028.1">
    <property type="nucleotide sequence ID" value="NZ_FUXU01000035.1"/>
</dbReference>
<dbReference type="AlphaFoldDB" id="A0A1T4UXC5"/>
<dbReference type="PROSITE" id="PS50076">
    <property type="entry name" value="DNAJ_2"/>
    <property type="match status" value="1"/>
</dbReference>
<reference evidence="5" key="1">
    <citation type="submission" date="2017-02" db="EMBL/GenBank/DDBJ databases">
        <authorList>
            <person name="Varghese N."/>
            <person name="Submissions S."/>
        </authorList>
    </citation>
    <scope>NUCLEOTIDE SEQUENCE [LARGE SCALE GENOMIC DNA]</scope>
    <source>
        <strain evidence="5">DSM 22720</strain>
    </source>
</reference>
<feature type="coiled-coil region" evidence="2">
    <location>
        <begin position="74"/>
        <end position="155"/>
    </location>
</feature>
<evidence type="ECO:0000313" key="5">
    <source>
        <dbReference type="Proteomes" id="UP000190162"/>
    </source>
</evidence>
<sequence>MTTFNELLGTKSNDSDAVIKQRYKLLSLRVHPDKGGSKALMQLVRHAYENVAKGKGESLLTIPASASVREGGVLEQEVHKARRERDELNALNQLLKTQLAHAQAKNKKTPAGNTAEYERKIAMLEGELVLLKDERNRLKAQKEEAKSESIKLAADLRRALSENEVLETELDNTPRLQIAGFGLWIKRAAMPFIVTASLFAIGVYGANNVDWVSVKSWFVTSPPPPPAPALKVVHAVKKAQEADVKVEQENVQVSDVFDAEKMPFIQLTNVSGSWSLAAYTESERPYIAIRSENGSYIVNDCSGAFTLYLNEQYKPLRVAANLIYMHQNQHFYVYEIPYGQGSSPESWLQSRRLKINEEYFTSDDFRTHYNSLLKQCRNISEF</sequence>
<dbReference type="SUPFAM" id="SSF46565">
    <property type="entry name" value="Chaperone J-domain"/>
    <property type="match status" value="1"/>
</dbReference>
<evidence type="ECO:0000313" key="4">
    <source>
        <dbReference type="EMBL" id="SKA57332.1"/>
    </source>
</evidence>
<dbReference type="CDD" id="cd06257">
    <property type="entry name" value="DnaJ"/>
    <property type="match status" value="1"/>
</dbReference>
<dbReference type="OrthoDB" id="581986at2"/>
<protein>
    <recommendedName>
        <fullName evidence="3">J domain-containing protein</fullName>
    </recommendedName>
</protein>
<organism evidence="4 5">
    <name type="scientific">Enterovibrio nigricans DSM 22720</name>
    <dbReference type="NCBI Taxonomy" id="1121868"/>
    <lineage>
        <taxon>Bacteria</taxon>
        <taxon>Pseudomonadati</taxon>
        <taxon>Pseudomonadota</taxon>
        <taxon>Gammaproteobacteria</taxon>
        <taxon>Vibrionales</taxon>
        <taxon>Vibrionaceae</taxon>
        <taxon>Enterovibrio</taxon>
    </lineage>
</organism>
<dbReference type="InterPro" id="IPR036869">
    <property type="entry name" value="J_dom_sf"/>
</dbReference>